<gene>
    <name evidence="8" type="ORF">L201_008008</name>
</gene>
<dbReference type="InterPro" id="IPR039993">
    <property type="entry name" value="NDUFB10"/>
</dbReference>
<keyword evidence="2" id="KW-0813">Transport</keyword>
<dbReference type="GeneID" id="91098676"/>
<evidence type="ECO:0000256" key="3">
    <source>
        <dbReference type="ARBA" id="ARBA00022660"/>
    </source>
</evidence>
<dbReference type="PANTHER" id="PTHR13094:SF1">
    <property type="entry name" value="NADH DEHYDROGENASE [UBIQUINONE] 1 BETA SUBCOMPLEX SUBUNIT 10"/>
    <property type="match status" value="1"/>
</dbReference>
<name>A0AAX4K6N2_9TREE</name>
<reference evidence="8 9" key="1">
    <citation type="submission" date="2024-01" db="EMBL/GenBank/DDBJ databases">
        <title>Comparative genomics of Cryptococcus and Kwoniella reveals pathogenesis evolution and contrasting modes of karyotype evolution via chromosome fusion or intercentromeric recombination.</title>
        <authorList>
            <person name="Coelho M.A."/>
            <person name="David-Palma M."/>
            <person name="Shea T."/>
            <person name="Bowers K."/>
            <person name="McGinley-Smith S."/>
            <person name="Mohammad A.W."/>
            <person name="Gnirke A."/>
            <person name="Yurkov A.M."/>
            <person name="Nowrousian M."/>
            <person name="Sun S."/>
            <person name="Cuomo C.A."/>
            <person name="Heitman J."/>
        </authorList>
    </citation>
    <scope>NUCLEOTIDE SEQUENCE [LARGE SCALE GENOMIC DNA]</scope>
    <source>
        <strain evidence="8 9">CBS 6074</strain>
    </source>
</reference>
<dbReference type="AlphaFoldDB" id="A0AAX4K6N2"/>
<accession>A0AAX4K6N2</accession>
<protein>
    <recommendedName>
        <fullName evidence="10">NADH dehydrogenase</fullName>
    </recommendedName>
</protein>
<keyword evidence="3" id="KW-0679">Respiratory chain</keyword>
<organism evidence="8 9">
    <name type="scientific">Kwoniella dendrophila CBS 6074</name>
    <dbReference type="NCBI Taxonomy" id="1295534"/>
    <lineage>
        <taxon>Eukaryota</taxon>
        <taxon>Fungi</taxon>
        <taxon>Dikarya</taxon>
        <taxon>Basidiomycota</taxon>
        <taxon>Agaricomycotina</taxon>
        <taxon>Tremellomycetes</taxon>
        <taxon>Tremellales</taxon>
        <taxon>Cryptococcaceae</taxon>
        <taxon>Kwoniella</taxon>
    </lineage>
</organism>
<dbReference type="PANTHER" id="PTHR13094">
    <property type="entry name" value="NADH-UBIQUINONE OXIDOREDUCTASE PDSW SUBUNIT"/>
    <property type="match status" value="1"/>
</dbReference>
<evidence type="ECO:0000256" key="2">
    <source>
        <dbReference type="ARBA" id="ARBA00022448"/>
    </source>
</evidence>
<keyword evidence="4" id="KW-0999">Mitochondrion inner membrane</keyword>
<keyword evidence="6" id="KW-0496">Mitochondrion</keyword>
<keyword evidence="5" id="KW-0249">Electron transport</keyword>
<evidence type="ECO:0000313" key="9">
    <source>
        <dbReference type="Proteomes" id="UP001355207"/>
    </source>
</evidence>
<evidence type="ECO:0000256" key="1">
    <source>
        <dbReference type="ARBA" id="ARBA00004443"/>
    </source>
</evidence>
<evidence type="ECO:0000256" key="5">
    <source>
        <dbReference type="ARBA" id="ARBA00022982"/>
    </source>
</evidence>
<keyword evidence="7" id="KW-0472">Membrane</keyword>
<sequence length="80" mass="9432">MATTPSMEEYRQKLKSQDEHIRESWIKAMEARLVREELQKCYRGEGVNHLQNCKVLAEKYAGMIRDNKVQGYKVIDTEMP</sequence>
<evidence type="ECO:0000256" key="4">
    <source>
        <dbReference type="ARBA" id="ARBA00022792"/>
    </source>
</evidence>
<comment type="subcellular location">
    <subcellularLocation>
        <location evidence="1">Mitochondrion inner membrane</location>
        <topology evidence="1">Peripheral membrane protein</topology>
        <orientation evidence="1">Matrix side</orientation>
    </subcellularLocation>
</comment>
<evidence type="ECO:0000256" key="7">
    <source>
        <dbReference type="ARBA" id="ARBA00023136"/>
    </source>
</evidence>
<dbReference type="Proteomes" id="UP001355207">
    <property type="component" value="Chromosome 11"/>
</dbReference>
<dbReference type="RefSeq" id="XP_066079806.1">
    <property type="nucleotide sequence ID" value="XM_066223709.1"/>
</dbReference>
<evidence type="ECO:0000256" key="6">
    <source>
        <dbReference type="ARBA" id="ARBA00023128"/>
    </source>
</evidence>
<evidence type="ECO:0008006" key="10">
    <source>
        <dbReference type="Google" id="ProtNLM"/>
    </source>
</evidence>
<evidence type="ECO:0000313" key="8">
    <source>
        <dbReference type="EMBL" id="WWC93044.1"/>
    </source>
</evidence>
<dbReference type="GO" id="GO:0005743">
    <property type="term" value="C:mitochondrial inner membrane"/>
    <property type="evidence" value="ECO:0007669"/>
    <property type="project" value="UniProtKB-SubCell"/>
</dbReference>
<keyword evidence="9" id="KW-1185">Reference proteome</keyword>
<dbReference type="EMBL" id="CP144108">
    <property type="protein sequence ID" value="WWC93044.1"/>
    <property type="molecule type" value="Genomic_DNA"/>
</dbReference>
<proteinExistence type="predicted"/>